<dbReference type="AlphaFoldDB" id="A0A3P7JUW5"/>
<dbReference type="Proteomes" id="UP000270094">
    <property type="component" value="Unassembled WGS sequence"/>
</dbReference>
<sequence>MAQHFSNRLPSISINFVLCMFSSLLLAYLYKRFMAPGAVSRQVRLLFPPLVGISFCFFCFGRLVAKKFKQNPYALTRELTSNDFFRLRDHRIFHVTFDEKKKTQG</sequence>
<proteinExistence type="predicted"/>
<feature type="transmembrane region" description="Helical" evidence="1">
    <location>
        <begin position="45"/>
        <end position="65"/>
    </location>
</feature>
<evidence type="ECO:0000313" key="3">
    <source>
        <dbReference type="Proteomes" id="UP000270094"/>
    </source>
</evidence>
<dbReference type="OrthoDB" id="286734at2759"/>
<keyword evidence="3" id="KW-1185">Reference proteome</keyword>
<organism evidence="2 3">
    <name type="scientific">Strongylus vulgaris</name>
    <name type="common">Blood worm</name>
    <dbReference type="NCBI Taxonomy" id="40348"/>
    <lineage>
        <taxon>Eukaryota</taxon>
        <taxon>Metazoa</taxon>
        <taxon>Ecdysozoa</taxon>
        <taxon>Nematoda</taxon>
        <taxon>Chromadorea</taxon>
        <taxon>Rhabditida</taxon>
        <taxon>Rhabditina</taxon>
        <taxon>Rhabditomorpha</taxon>
        <taxon>Strongyloidea</taxon>
        <taxon>Strongylidae</taxon>
        <taxon>Strongylus</taxon>
    </lineage>
</organism>
<keyword evidence="1" id="KW-1133">Transmembrane helix</keyword>
<feature type="transmembrane region" description="Helical" evidence="1">
    <location>
        <begin position="12"/>
        <end position="30"/>
    </location>
</feature>
<evidence type="ECO:0000313" key="2">
    <source>
        <dbReference type="EMBL" id="VDM83789.1"/>
    </source>
</evidence>
<gene>
    <name evidence="2" type="ORF">SVUK_LOCUS18787</name>
</gene>
<protein>
    <submittedName>
        <fullName evidence="2">Uncharacterized protein</fullName>
    </submittedName>
</protein>
<accession>A0A3P7JUW5</accession>
<keyword evidence="1" id="KW-0472">Membrane</keyword>
<evidence type="ECO:0000256" key="1">
    <source>
        <dbReference type="SAM" id="Phobius"/>
    </source>
</evidence>
<reference evidence="2 3" key="1">
    <citation type="submission" date="2018-11" db="EMBL/GenBank/DDBJ databases">
        <authorList>
            <consortium name="Pathogen Informatics"/>
        </authorList>
    </citation>
    <scope>NUCLEOTIDE SEQUENCE [LARGE SCALE GENOMIC DNA]</scope>
</reference>
<dbReference type="EMBL" id="UYYB01125331">
    <property type="protein sequence ID" value="VDM83789.1"/>
    <property type="molecule type" value="Genomic_DNA"/>
</dbReference>
<keyword evidence="1" id="KW-0812">Transmembrane</keyword>
<name>A0A3P7JUW5_STRVU</name>
<feature type="non-terminal residue" evidence="2">
    <location>
        <position position="105"/>
    </location>
</feature>